<protein>
    <submittedName>
        <fullName evidence="1">Uncharacterized protein</fullName>
    </submittedName>
</protein>
<sequence length="172" mass="19468">MLYTRETYHMIPKTSRTERISWSTGSRGLQVRTVQTSTMVPFQAVFVYIKGSLTKVVNLYHRKELQLGQKVKSYTSVGGKLTRNRNLLLTQLEGEFERFNFNPVLLQPKPGIGHGVGYMSCVLSAYLFAFKDAQESDVVYGTPSRSLRQSLRECTGESGVRLPVSEWCYSLG</sequence>
<proteinExistence type="predicted"/>
<name>A0AAD6X4D2_9AGAR</name>
<evidence type="ECO:0000313" key="2">
    <source>
        <dbReference type="Proteomes" id="UP001218188"/>
    </source>
</evidence>
<dbReference type="AlphaFoldDB" id="A0AAD6X4D2"/>
<comment type="caution">
    <text evidence="1">The sequence shown here is derived from an EMBL/GenBank/DDBJ whole genome shotgun (WGS) entry which is preliminary data.</text>
</comment>
<dbReference type="Proteomes" id="UP001218188">
    <property type="component" value="Unassembled WGS sequence"/>
</dbReference>
<organism evidence="1 2">
    <name type="scientific">Mycena alexandri</name>
    <dbReference type="NCBI Taxonomy" id="1745969"/>
    <lineage>
        <taxon>Eukaryota</taxon>
        <taxon>Fungi</taxon>
        <taxon>Dikarya</taxon>
        <taxon>Basidiomycota</taxon>
        <taxon>Agaricomycotina</taxon>
        <taxon>Agaricomycetes</taxon>
        <taxon>Agaricomycetidae</taxon>
        <taxon>Agaricales</taxon>
        <taxon>Marasmiineae</taxon>
        <taxon>Mycenaceae</taxon>
        <taxon>Mycena</taxon>
    </lineage>
</organism>
<reference evidence="1" key="1">
    <citation type="submission" date="2023-03" db="EMBL/GenBank/DDBJ databases">
        <title>Massive genome expansion in bonnet fungi (Mycena s.s.) driven by repeated elements and novel gene families across ecological guilds.</title>
        <authorList>
            <consortium name="Lawrence Berkeley National Laboratory"/>
            <person name="Harder C.B."/>
            <person name="Miyauchi S."/>
            <person name="Viragh M."/>
            <person name="Kuo A."/>
            <person name="Thoen E."/>
            <person name="Andreopoulos B."/>
            <person name="Lu D."/>
            <person name="Skrede I."/>
            <person name="Drula E."/>
            <person name="Henrissat B."/>
            <person name="Morin E."/>
            <person name="Kohler A."/>
            <person name="Barry K."/>
            <person name="LaButti K."/>
            <person name="Morin E."/>
            <person name="Salamov A."/>
            <person name="Lipzen A."/>
            <person name="Mereny Z."/>
            <person name="Hegedus B."/>
            <person name="Baldrian P."/>
            <person name="Stursova M."/>
            <person name="Weitz H."/>
            <person name="Taylor A."/>
            <person name="Grigoriev I.V."/>
            <person name="Nagy L.G."/>
            <person name="Martin F."/>
            <person name="Kauserud H."/>
        </authorList>
    </citation>
    <scope>NUCLEOTIDE SEQUENCE</scope>
    <source>
        <strain evidence="1">CBHHK200</strain>
    </source>
</reference>
<dbReference type="EMBL" id="JARJCM010000052">
    <property type="protein sequence ID" value="KAJ7035120.1"/>
    <property type="molecule type" value="Genomic_DNA"/>
</dbReference>
<gene>
    <name evidence="1" type="ORF">C8F04DRAFT_1233787</name>
</gene>
<accession>A0AAD6X4D2</accession>
<keyword evidence="2" id="KW-1185">Reference proteome</keyword>
<evidence type="ECO:0000313" key="1">
    <source>
        <dbReference type="EMBL" id="KAJ7035120.1"/>
    </source>
</evidence>